<protein>
    <recommendedName>
        <fullName evidence="1">Peptidase M41 domain-containing protein</fullName>
    </recommendedName>
</protein>
<reference evidence="2 3" key="1">
    <citation type="submission" date="2019-10" db="EMBL/GenBank/DDBJ databases">
        <title>Extracellular Electron Transfer in a Candidatus Methanoperedens spp. Enrichment Culture.</title>
        <authorList>
            <person name="Berger S."/>
            <person name="Rangel Shaw D."/>
            <person name="Berben T."/>
            <person name="In 'T Zandt M."/>
            <person name="Frank J."/>
            <person name="Reimann J."/>
            <person name="Jetten M.S.M."/>
            <person name="Welte C.U."/>
        </authorList>
    </citation>
    <scope>NUCLEOTIDE SEQUENCE [LARGE SCALE GENOMIC DNA]</scope>
    <source>
        <strain evidence="2">SB12</strain>
    </source>
</reference>
<dbReference type="GO" id="GO:0004222">
    <property type="term" value="F:metalloendopeptidase activity"/>
    <property type="evidence" value="ECO:0007669"/>
    <property type="project" value="InterPro"/>
</dbReference>
<evidence type="ECO:0000259" key="1">
    <source>
        <dbReference type="Pfam" id="PF01434"/>
    </source>
</evidence>
<dbReference type="EMBL" id="WBUI01000002">
    <property type="protein sequence ID" value="KAB2934762.1"/>
    <property type="molecule type" value="Genomic_DNA"/>
</dbReference>
<evidence type="ECO:0000313" key="2">
    <source>
        <dbReference type="EMBL" id="KAB2934762.1"/>
    </source>
</evidence>
<evidence type="ECO:0000313" key="3">
    <source>
        <dbReference type="Proteomes" id="UP000460298"/>
    </source>
</evidence>
<dbReference type="InterPro" id="IPR037219">
    <property type="entry name" value="Peptidase_M41-like"/>
</dbReference>
<dbReference type="AlphaFoldDB" id="A0A833H442"/>
<dbReference type="GO" id="GO:0004176">
    <property type="term" value="F:ATP-dependent peptidase activity"/>
    <property type="evidence" value="ECO:0007669"/>
    <property type="project" value="InterPro"/>
</dbReference>
<dbReference type="GO" id="GO:0005524">
    <property type="term" value="F:ATP binding"/>
    <property type="evidence" value="ECO:0007669"/>
    <property type="project" value="InterPro"/>
</dbReference>
<dbReference type="SUPFAM" id="SSF140990">
    <property type="entry name" value="FtsH protease domain-like"/>
    <property type="match status" value="1"/>
</dbReference>
<organism evidence="2 3">
    <name type="scientific">Leptonema illini</name>
    <dbReference type="NCBI Taxonomy" id="183"/>
    <lineage>
        <taxon>Bacteria</taxon>
        <taxon>Pseudomonadati</taxon>
        <taxon>Spirochaetota</taxon>
        <taxon>Spirochaetia</taxon>
        <taxon>Leptospirales</taxon>
        <taxon>Leptospiraceae</taxon>
        <taxon>Leptonema</taxon>
    </lineage>
</organism>
<dbReference type="Pfam" id="PF01434">
    <property type="entry name" value="Peptidase_M41"/>
    <property type="match status" value="1"/>
</dbReference>
<gene>
    <name evidence="2" type="ORF">F9K24_03015</name>
</gene>
<comment type="caution">
    <text evidence="2">The sequence shown here is derived from an EMBL/GenBank/DDBJ whole genome shotgun (WGS) entry which is preliminary data.</text>
</comment>
<dbReference type="Gene3D" id="1.20.58.760">
    <property type="entry name" value="Peptidase M41"/>
    <property type="match status" value="1"/>
</dbReference>
<sequence length="187" mass="20717">MQRRSVYTELEATAYHEAGHTVMAYLKSIRIVRVSIVADEREGSLGHLLYSGKLGEEAAQGLTDSVRRRLLGQIQTAMGGLTAEYLFTGKRNINGAAGDLAIIESILPVLERMPEAATTLSTELWKQTETELNVARSWKMLHALAEYLLDRQPTLSGKDALEIVKAADPEATEEQIDELHGLLNREQ</sequence>
<dbReference type="Proteomes" id="UP000460298">
    <property type="component" value="Unassembled WGS sequence"/>
</dbReference>
<dbReference type="GO" id="GO:0006508">
    <property type="term" value="P:proteolysis"/>
    <property type="evidence" value="ECO:0007669"/>
    <property type="project" value="InterPro"/>
</dbReference>
<feature type="domain" description="Peptidase M41" evidence="1">
    <location>
        <begin position="10"/>
        <end position="104"/>
    </location>
</feature>
<name>A0A833H442_9LEPT</name>
<proteinExistence type="predicted"/>
<dbReference type="InterPro" id="IPR000642">
    <property type="entry name" value="Peptidase_M41"/>
</dbReference>
<accession>A0A833H442</accession>